<dbReference type="EMBL" id="CM045758">
    <property type="protein sequence ID" value="KAI8028793.1"/>
    <property type="molecule type" value="Genomic_DNA"/>
</dbReference>
<evidence type="ECO:0000313" key="1">
    <source>
        <dbReference type="EMBL" id="KAI8028793.1"/>
    </source>
</evidence>
<dbReference type="Proteomes" id="UP001060215">
    <property type="component" value="Chromosome 1"/>
</dbReference>
<keyword evidence="2" id="KW-1185">Reference proteome</keyword>
<sequence>MAGLFKPQSQIEEPSDSIQGFGFIRYERSDLAKEAARKFDKPWYGDFKLIVKPARVAEEQIMSIHNPKSVGEFSNDDNNEVSDKGVHLDDVENVHPIREEQRGTGSILGTTISEWRSRMSDQAYSK</sequence>
<protein>
    <submittedName>
        <fullName evidence="1">Uncharacterized protein</fullName>
    </submittedName>
</protein>
<organism evidence="1 2">
    <name type="scientific">Camellia lanceoleosa</name>
    <dbReference type="NCBI Taxonomy" id="1840588"/>
    <lineage>
        <taxon>Eukaryota</taxon>
        <taxon>Viridiplantae</taxon>
        <taxon>Streptophyta</taxon>
        <taxon>Embryophyta</taxon>
        <taxon>Tracheophyta</taxon>
        <taxon>Spermatophyta</taxon>
        <taxon>Magnoliopsida</taxon>
        <taxon>eudicotyledons</taxon>
        <taxon>Gunneridae</taxon>
        <taxon>Pentapetalae</taxon>
        <taxon>asterids</taxon>
        <taxon>Ericales</taxon>
        <taxon>Theaceae</taxon>
        <taxon>Camellia</taxon>
    </lineage>
</organism>
<gene>
    <name evidence="1" type="ORF">LOK49_LG01G02375</name>
</gene>
<reference evidence="1 2" key="1">
    <citation type="journal article" date="2022" name="Plant J.">
        <title>Chromosome-level genome of Camellia lanceoleosa provides a valuable resource for understanding genome evolution and self-incompatibility.</title>
        <authorList>
            <person name="Gong W."/>
            <person name="Xiao S."/>
            <person name="Wang L."/>
            <person name="Liao Z."/>
            <person name="Chang Y."/>
            <person name="Mo W."/>
            <person name="Hu G."/>
            <person name="Li W."/>
            <person name="Zhao G."/>
            <person name="Zhu H."/>
            <person name="Hu X."/>
            <person name="Ji K."/>
            <person name="Xiang X."/>
            <person name="Song Q."/>
            <person name="Yuan D."/>
            <person name="Jin S."/>
            <person name="Zhang L."/>
        </authorList>
    </citation>
    <scope>NUCLEOTIDE SEQUENCE [LARGE SCALE GENOMIC DNA]</scope>
    <source>
        <strain evidence="1">SQ_2022a</strain>
    </source>
</reference>
<evidence type="ECO:0000313" key="2">
    <source>
        <dbReference type="Proteomes" id="UP001060215"/>
    </source>
</evidence>
<name>A0ACC0IUM5_9ERIC</name>
<accession>A0ACC0IUM5</accession>
<comment type="caution">
    <text evidence="1">The sequence shown here is derived from an EMBL/GenBank/DDBJ whole genome shotgun (WGS) entry which is preliminary data.</text>
</comment>
<proteinExistence type="predicted"/>